<reference evidence="1 2" key="1">
    <citation type="submission" date="2014-06" db="EMBL/GenBank/DDBJ databases">
        <title>Draft genome sequence of iron oxidizing acidophile Leptospirillum ferriphilum DSM14647.</title>
        <authorList>
            <person name="Cardenas J.P."/>
            <person name="Lazcano M."/>
            <person name="Ossandon F.J."/>
            <person name="Corbett M."/>
            <person name="Holmes D.S."/>
            <person name="Watkin E."/>
        </authorList>
    </citation>
    <scope>NUCLEOTIDE SEQUENCE [LARGE SCALE GENOMIC DNA]</scope>
    <source>
        <strain evidence="1 2">DSM 14647</strain>
    </source>
</reference>
<organism evidence="1 2">
    <name type="scientific">Leptospirillum ferriphilum</name>
    <dbReference type="NCBI Taxonomy" id="178606"/>
    <lineage>
        <taxon>Bacteria</taxon>
        <taxon>Pseudomonadati</taxon>
        <taxon>Nitrospirota</taxon>
        <taxon>Nitrospiria</taxon>
        <taxon>Nitrospirales</taxon>
        <taxon>Nitrospiraceae</taxon>
        <taxon>Leptospirillum</taxon>
    </lineage>
</organism>
<dbReference type="PATRIC" id="fig|178606.4.peg.1040"/>
<proteinExistence type="predicted"/>
<accession>A0A094YMJ8</accession>
<sequence length="39" mass="4602">MRSTFCKFPISNVKFHSLCPSAFNEPYLSESVRRHLCRI</sequence>
<dbReference type="EMBL" id="JPGK01000003">
    <property type="protein sequence ID" value="KGA94461.1"/>
    <property type="molecule type" value="Genomic_DNA"/>
</dbReference>
<gene>
    <name evidence="1" type="ORF">LptCag_1224</name>
</gene>
<name>A0A094YMJ8_9BACT</name>
<evidence type="ECO:0000313" key="1">
    <source>
        <dbReference type="EMBL" id="KGA94461.1"/>
    </source>
</evidence>
<evidence type="ECO:0000313" key="2">
    <source>
        <dbReference type="Proteomes" id="UP000029452"/>
    </source>
</evidence>
<protein>
    <submittedName>
        <fullName evidence="1">Uncharacterized protein</fullName>
    </submittedName>
</protein>
<comment type="caution">
    <text evidence="1">The sequence shown here is derived from an EMBL/GenBank/DDBJ whole genome shotgun (WGS) entry which is preliminary data.</text>
</comment>
<dbReference type="Proteomes" id="UP000029452">
    <property type="component" value="Unassembled WGS sequence"/>
</dbReference>
<dbReference type="AlphaFoldDB" id="A0A094YMJ8"/>